<evidence type="ECO:0000256" key="3">
    <source>
        <dbReference type="ARBA" id="ARBA00023146"/>
    </source>
</evidence>
<keyword evidence="3" id="KW-0030">Aminoacyl-tRNA synthetase</keyword>
<evidence type="ECO:0000256" key="1">
    <source>
        <dbReference type="ARBA" id="ARBA00022490"/>
    </source>
</evidence>
<dbReference type="Pfam" id="PF04073">
    <property type="entry name" value="tRNA_edit"/>
    <property type="match status" value="1"/>
</dbReference>
<proteinExistence type="predicted"/>
<evidence type="ECO:0000313" key="6">
    <source>
        <dbReference type="EMBL" id="KPL84962.1"/>
    </source>
</evidence>
<evidence type="ECO:0000313" key="7">
    <source>
        <dbReference type="Proteomes" id="UP000050501"/>
    </source>
</evidence>
<dbReference type="Gene3D" id="3.90.960.10">
    <property type="entry name" value="YbaK/aminoacyl-tRNA synthetase-associated domain"/>
    <property type="match status" value="1"/>
</dbReference>
<gene>
    <name evidence="6" type="ORF">ADN01_06105</name>
</gene>
<dbReference type="GO" id="GO:0005829">
    <property type="term" value="C:cytosol"/>
    <property type="evidence" value="ECO:0007669"/>
    <property type="project" value="TreeGrafter"/>
</dbReference>
<evidence type="ECO:0000259" key="5">
    <source>
        <dbReference type="Pfam" id="PF04073"/>
    </source>
</evidence>
<dbReference type="Proteomes" id="UP000050501">
    <property type="component" value="Unassembled WGS sequence"/>
</dbReference>
<sequence length="462" mass="50142">MNENQVESFANILRPFIRSYKDLPRTLFAEVKQENRKFKSNAGLLNPPQLQKTVFCCTAADDTALQAWAAQMQREITQLLTQSRIPYQTLEDKFNHSIYEVFIHPGGSHDFAFCPHCCYGAPLASAQFQRPAVPQAELLPVEPVHTPKVKTIDELASFLNISASQTAKAVFLVARFDRPEGHKETFVFAVIRGDLEVNEHKLMRALGASSLRPASEDEIRAVGAVPGFASPVGLRGVYVVADPSASAPNLVAGANQEDTHLRNVNLGRDYKPSLTADFAMVQPGHPCPNCGQPLQVVSAVPLAESSRHSPALPVTYLNPSGQQKPASHAICEISVNGWLGAAAEANCDPAGLCWPAALSPLDVHLVTLRGGEAAGEALAQELTQAGFQILWDDRDESPGVKFADADLIGLPIRLTLSDRSLKAGGVEWKARAQEERQVLPLSEIPEALQTFLADLQHEEQSG</sequence>
<protein>
    <recommendedName>
        <fullName evidence="8">Prolyl-tRNA synthetase</fullName>
    </recommendedName>
</protein>
<evidence type="ECO:0008006" key="8">
    <source>
        <dbReference type="Google" id="ProtNLM"/>
    </source>
</evidence>
<dbReference type="InterPro" id="IPR036621">
    <property type="entry name" value="Anticodon-bd_dom_sf"/>
</dbReference>
<keyword evidence="1" id="KW-0963">Cytoplasm</keyword>
<dbReference type="Gene3D" id="3.40.50.800">
    <property type="entry name" value="Anticodon-binding domain"/>
    <property type="match status" value="1"/>
</dbReference>
<dbReference type="InterPro" id="IPR050062">
    <property type="entry name" value="Pro-tRNA_synthetase"/>
</dbReference>
<keyword evidence="3" id="KW-0436">Ligase</keyword>
<accession>A0A0N8GQY1</accession>
<dbReference type="SUPFAM" id="SSF55826">
    <property type="entry name" value="YbaK/ProRS associated domain"/>
    <property type="match status" value="1"/>
</dbReference>
<dbReference type="GO" id="GO:0005524">
    <property type="term" value="F:ATP binding"/>
    <property type="evidence" value="ECO:0007669"/>
    <property type="project" value="UniProtKB-KW"/>
</dbReference>
<organism evidence="6 7">
    <name type="scientific">Levilinea saccharolytica</name>
    <dbReference type="NCBI Taxonomy" id="229921"/>
    <lineage>
        <taxon>Bacteria</taxon>
        <taxon>Bacillati</taxon>
        <taxon>Chloroflexota</taxon>
        <taxon>Anaerolineae</taxon>
        <taxon>Anaerolineales</taxon>
        <taxon>Anaerolineaceae</taxon>
        <taxon>Levilinea</taxon>
    </lineage>
</organism>
<keyword evidence="2" id="KW-0067">ATP-binding</keyword>
<feature type="domain" description="YbaK/aminoacyl-tRNA synthetase-associated" evidence="5">
    <location>
        <begin position="146"/>
        <end position="266"/>
    </location>
</feature>
<keyword evidence="7" id="KW-1185">Reference proteome</keyword>
<dbReference type="Pfam" id="PF03129">
    <property type="entry name" value="HGTP_anticodon"/>
    <property type="match status" value="1"/>
</dbReference>
<dbReference type="CDD" id="cd00861">
    <property type="entry name" value="ProRS_anticodon_short"/>
    <property type="match status" value="1"/>
</dbReference>
<keyword evidence="2" id="KW-0547">Nucleotide-binding</keyword>
<dbReference type="InterPro" id="IPR036754">
    <property type="entry name" value="YbaK/aa-tRNA-synt-asso_dom_sf"/>
</dbReference>
<comment type="caution">
    <text evidence="6">The sequence shown here is derived from an EMBL/GenBank/DDBJ whole genome shotgun (WGS) entry which is preliminary data.</text>
</comment>
<dbReference type="InterPro" id="IPR007214">
    <property type="entry name" value="YbaK/aa-tRNA-synth-assoc-dom"/>
</dbReference>
<dbReference type="GO" id="GO:0006433">
    <property type="term" value="P:prolyl-tRNA aminoacylation"/>
    <property type="evidence" value="ECO:0007669"/>
    <property type="project" value="TreeGrafter"/>
</dbReference>
<dbReference type="EMBL" id="LGCM01000027">
    <property type="protein sequence ID" value="KPL84962.1"/>
    <property type="molecule type" value="Genomic_DNA"/>
</dbReference>
<dbReference type="PANTHER" id="PTHR42753:SF2">
    <property type="entry name" value="PROLINE--TRNA LIGASE"/>
    <property type="match status" value="1"/>
</dbReference>
<feature type="domain" description="Anticodon-binding" evidence="4">
    <location>
        <begin position="375"/>
        <end position="449"/>
    </location>
</feature>
<dbReference type="CDD" id="cd04334">
    <property type="entry name" value="ProRS-INS"/>
    <property type="match status" value="1"/>
</dbReference>
<dbReference type="InterPro" id="IPR004154">
    <property type="entry name" value="Anticodon-bd"/>
</dbReference>
<dbReference type="InterPro" id="IPR044140">
    <property type="entry name" value="ProRS_anticodon_short"/>
</dbReference>
<evidence type="ECO:0000256" key="2">
    <source>
        <dbReference type="ARBA" id="ARBA00022840"/>
    </source>
</evidence>
<evidence type="ECO:0000259" key="4">
    <source>
        <dbReference type="Pfam" id="PF03129"/>
    </source>
</evidence>
<dbReference type="PATRIC" id="fig|229921.5.peg.2110"/>
<dbReference type="AlphaFoldDB" id="A0A0N8GQY1"/>
<dbReference type="SUPFAM" id="SSF52954">
    <property type="entry name" value="Class II aaRS ABD-related"/>
    <property type="match status" value="1"/>
</dbReference>
<dbReference type="PANTHER" id="PTHR42753">
    <property type="entry name" value="MITOCHONDRIAL RIBOSOME PROTEIN L39/PROLYL-TRNA LIGASE FAMILY MEMBER"/>
    <property type="match status" value="1"/>
</dbReference>
<dbReference type="GO" id="GO:0002161">
    <property type="term" value="F:aminoacyl-tRNA deacylase activity"/>
    <property type="evidence" value="ECO:0007669"/>
    <property type="project" value="InterPro"/>
</dbReference>
<reference evidence="6 7" key="1">
    <citation type="submission" date="2015-07" db="EMBL/GenBank/DDBJ databases">
        <title>Genome sequence of Levilinea saccharolytica DSM 16555.</title>
        <authorList>
            <person name="Hemp J."/>
            <person name="Ward L.M."/>
            <person name="Pace L.A."/>
            <person name="Fischer W.W."/>
        </authorList>
    </citation>
    <scope>NUCLEOTIDE SEQUENCE [LARGE SCALE GENOMIC DNA]</scope>
    <source>
        <strain evidence="6 7">KIBI-1</strain>
    </source>
</reference>
<name>A0A0N8GQY1_9CHLR</name>
<dbReference type="STRING" id="229921.ADN01_06105"/>
<dbReference type="GO" id="GO:0004827">
    <property type="term" value="F:proline-tRNA ligase activity"/>
    <property type="evidence" value="ECO:0007669"/>
    <property type="project" value="TreeGrafter"/>
</dbReference>